<dbReference type="EMBL" id="JACHMK010000001">
    <property type="protein sequence ID" value="MBB6335529.1"/>
    <property type="molecule type" value="Genomic_DNA"/>
</dbReference>
<reference evidence="1" key="1">
    <citation type="submission" date="2020-08" db="EMBL/GenBank/DDBJ databases">
        <title>Sequencing the genomes of 1000 actinobacteria strains.</title>
        <authorList>
            <person name="Klenk H.-P."/>
        </authorList>
    </citation>
    <scope>NUCLEOTIDE SEQUENCE</scope>
    <source>
        <strain evidence="1">DSM 10695</strain>
    </source>
</reference>
<dbReference type="AlphaFoldDB" id="A0A923E411"/>
<dbReference type="Proteomes" id="UP000617426">
    <property type="component" value="Unassembled WGS sequence"/>
</dbReference>
<protein>
    <submittedName>
        <fullName evidence="1">Uncharacterized protein</fullName>
    </submittedName>
</protein>
<gene>
    <name evidence="1" type="ORF">HD592_002094</name>
</gene>
<keyword evidence="2" id="KW-1185">Reference proteome</keyword>
<accession>A0A923E411</accession>
<dbReference type="RefSeq" id="WP_184453952.1">
    <property type="nucleotide sequence ID" value="NZ_JACHMK010000001.1"/>
</dbReference>
<comment type="caution">
    <text evidence="1">The sequence shown here is derived from an EMBL/GenBank/DDBJ whole genome shotgun (WGS) entry which is preliminary data.</text>
</comment>
<organism evidence="1 2">
    <name type="scientific">Schaalia hyovaginalis</name>
    <dbReference type="NCBI Taxonomy" id="29316"/>
    <lineage>
        <taxon>Bacteria</taxon>
        <taxon>Bacillati</taxon>
        <taxon>Actinomycetota</taxon>
        <taxon>Actinomycetes</taxon>
        <taxon>Actinomycetales</taxon>
        <taxon>Actinomycetaceae</taxon>
        <taxon>Schaalia</taxon>
    </lineage>
</organism>
<proteinExistence type="predicted"/>
<evidence type="ECO:0000313" key="2">
    <source>
        <dbReference type="Proteomes" id="UP000617426"/>
    </source>
</evidence>
<evidence type="ECO:0000313" key="1">
    <source>
        <dbReference type="EMBL" id="MBB6335529.1"/>
    </source>
</evidence>
<name>A0A923E411_9ACTO</name>
<sequence length="61" mass="6366">MRGRLVSVPVSAPRQPLGIAAFARVGIEDGSRRAAEAMARTIEHPWSAPVQAASSDSPDAP</sequence>